<name>A0A1N6A8D2_9ACTN</name>
<evidence type="ECO:0000313" key="3">
    <source>
        <dbReference type="Proteomes" id="UP000185124"/>
    </source>
</evidence>
<evidence type="ECO:0000256" key="1">
    <source>
        <dbReference type="SAM" id="MobiDB-lite"/>
    </source>
</evidence>
<organism evidence="2 3">
    <name type="scientific">Micromonospora cremea</name>
    <dbReference type="NCBI Taxonomy" id="709881"/>
    <lineage>
        <taxon>Bacteria</taxon>
        <taxon>Bacillati</taxon>
        <taxon>Actinomycetota</taxon>
        <taxon>Actinomycetes</taxon>
        <taxon>Micromonosporales</taxon>
        <taxon>Micromonosporaceae</taxon>
        <taxon>Micromonospora</taxon>
    </lineage>
</organism>
<gene>
    <name evidence="2" type="ORF">SAMN04489832_5105</name>
</gene>
<protein>
    <recommendedName>
        <fullName evidence="4">Cold shock protein, CspA family</fullName>
    </recommendedName>
</protein>
<accession>A0A1N6A8D2</accession>
<dbReference type="EMBL" id="FSQT01000002">
    <property type="protein sequence ID" value="SIN30323.1"/>
    <property type="molecule type" value="Genomic_DNA"/>
</dbReference>
<feature type="compositionally biased region" description="Pro residues" evidence="1">
    <location>
        <begin position="9"/>
        <end position="19"/>
    </location>
</feature>
<evidence type="ECO:0008006" key="4">
    <source>
        <dbReference type="Google" id="ProtNLM"/>
    </source>
</evidence>
<proteinExistence type="predicted"/>
<sequence length="93" mass="9494">MSRTVPPTLGTPPKPPRPTEPTDKRATGLIAGHITRGGSGPCYGLVSEDGVEYALHGPGAGDLTEGSFVTLRISARPSGVDCGPGVRASIITR</sequence>
<dbReference type="AlphaFoldDB" id="A0A1N6A8D2"/>
<evidence type="ECO:0000313" key="2">
    <source>
        <dbReference type="EMBL" id="SIN30323.1"/>
    </source>
</evidence>
<dbReference type="Proteomes" id="UP000185124">
    <property type="component" value="Unassembled WGS sequence"/>
</dbReference>
<reference evidence="3" key="1">
    <citation type="submission" date="2016-12" db="EMBL/GenBank/DDBJ databases">
        <authorList>
            <person name="Varghese N."/>
            <person name="Submissions S."/>
        </authorList>
    </citation>
    <scope>NUCLEOTIDE SEQUENCE [LARGE SCALE GENOMIC DNA]</scope>
    <source>
        <strain evidence="3">DSM 45599</strain>
    </source>
</reference>
<feature type="region of interest" description="Disordered" evidence="1">
    <location>
        <begin position="1"/>
        <end position="26"/>
    </location>
</feature>
<dbReference type="STRING" id="709881.SAMN04489832_5105"/>
<keyword evidence="3" id="KW-1185">Reference proteome</keyword>